<proteinExistence type="predicted"/>
<organism evidence="1 2">
    <name type="scientific">Ilex paraguariensis</name>
    <name type="common">yerba mate</name>
    <dbReference type="NCBI Taxonomy" id="185542"/>
    <lineage>
        <taxon>Eukaryota</taxon>
        <taxon>Viridiplantae</taxon>
        <taxon>Streptophyta</taxon>
        <taxon>Embryophyta</taxon>
        <taxon>Tracheophyta</taxon>
        <taxon>Spermatophyta</taxon>
        <taxon>Magnoliopsida</taxon>
        <taxon>eudicotyledons</taxon>
        <taxon>Gunneridae</taxon>
        <taxon>Pentapetalae</taxon>
        <taxon>asterids</taxon>
        <taxon>campanulids</taxon>
        <taxon>Aquifoliales</taxon>
        <taxon>Aquifoliaceae</taxon>
        <taxon>Ilex</taxon>
    </lineage>
</organism>
<comment type="caution">
    <text evidence="1">The sequence shown here is derived from an EMBL/GenBank/DDBJ whole genome shotgun (WGS) entry which is preliminary data.</text>
</comment>
<dbReference type="Gene3D" id="3.80.10.10">
    <property type="entry name" value="Ribonuclease Inhibitor"/>
    <property type="match status" value="1"/>
</dbReference>
<dbReference type="AlphaFoldDB" id="A0ABC8SLU9"/>
<dbReference type="Proteomes" id="UP001642360">
    <property type="component" value="Unassembled WGS sequence"/>
</dbReference>
<evidence type="ECO:0000313" key="2">
    <source>
        <dbReference type="Proteomes" id="UP001642360"/>
    </source>
</evidence>
<dbReference type="InterPro" id="IPR032675">
    <property type="entry name" value="LRR_dom_sf"/>
</dbReference>
<evidence type="ECO:0000313" key="1">
    <source>
        <dbReference type="EMBL" id="CAK9156129.1"/>
    </source>
</evidence>
<gene>
    <name evidence="1" type="ORF">ILEXP_LOCUS24535</name>
</gene>
<name>A0ABC8SLU9_9AQUA</name>
<dbReference type="SUPFAM" id="SSF52047">
    <property type="entry name" value="RNI-like"/>
    <property type="match status" value="1"/>
</dbReference>
<dbReference type="PANTHER" id="PTHR38926:SF2">
    <property type="entry name" value="F-BOX_LRR-REPEAT PROTEIN 21-RELATED"/>
    <property type="match status" value="1"/>
</dbReference>
<reference evidence="1 2" key="1">
    <citation type="submission" date="2024-02" db="EMBL/GenBank/DDBJ databases">
        <authorList>
            <person name="Vignale AGUSTIN F."/>
            <person name="Sosa J E."/>
            <person name="Modenutti C."/>
        </authorList>
    </citation>
    <scope>NUCLEOTIDE SEQUENCE [LARGE SCALE GENOMIC DNA]</scope>
</reference>
<dbReference type="PANTHER" id="PTHR38926">
    <property type="entry name" value="F-BOX DOMAIN CONTAINING PROTEIN, EXPRESSED"/>
    <property type="match status" value="1"/>
</dbReference>
<accession>A0ABC8SLU9</accession>
<protein>
    <submittedName>
        <fullName evidence="1">Uncharacterized protein</fullName>
    </submittedName>
</protein>
<sequence>MWRVMDLHIPENMIHMKSVLDKLCRHAVDLSKGKLLEINIQCIVTDGLLQYIAQQIRWRTSHIAGDEEALAIAENMPELRNFLLFGHKMTRDGLPTIVDSCPHLESFDLQKCLSVSIAGNLGRGYSEQIEDIETSESDSCDEECLSDIEFFPYDYEYY</sequence>
<dbReference type="EMBL" id="CAUOFW020002791">
    <property type="protein sequence ID" value="CAK9156129.1"/>
    <property type="molecule type" value="Genomic_DNA"/>
</dbReference>
<keyword evidence="2" id="KW-1185">Reference proteome</keyword>